<protein>
    <submittedName>
        <fullName evidence="1">Uncharacterized protein</fullName>
    </submittedName>
</protein>
<comment type="caution">
    <text evidence="1">The sequence shown here is derived from an EMBL/GenBank/DDBJ whole genome shotgun (WGS) entry which is preliminary data.</text>
</comment>
<sequence length="111" mass="13786">MRQLLCSILECWYLDISFFESLIAEFNIDLDYDEIIQEFWKTNINIFIYEAYEQVKNMFIEQNFEEIQKITEKDAYEVDYEIFLNYCDSHLWFNNQEVEALFQKWRDEIKS</sequence>
<dbReference type="AlphaFoldDB" id="K2AWQ4"/>
<proteinExistence type="predicted"/>
<name>K2AWQ4_9BACT</name>
<organism evidence="1">
    <name type="scientific">uncultured bacterium</name>
    <name type="common">gcode 4</name>
    <dbReference type="NCBI Taxonomy" id="1234023"/>
    <lineage>
        <taxon>Bacteria</taxon>
        <taxon>environmental samples</taxon>
    </lineage>
</organism>
<dbReference type="EMBL" id="AMFJ01021650">
    <property type="protein sequence ID" value="EKD66121.1"/>
    <property type="molecule type" value="Genomic_DNA"/>
</dbReference>
<accession>K2AWQ4</accession>
<gene>
    <name evidence="1" type="ORF">ACD_49C00064G0024</name>
</gene>
<reference evidence="1" key="1">
    <citation type="journal article" date="2012" name="Science">
        <title>Fermentation, hydrogen, and sulfur metabolism in multiple uncultivated bacterial phyla.</title>
        <authorList>
            <person name="Wrighton K.C."/>
            <person name="Thomas B.C."/>
            <person name="Sharon I."/>
            <person name="Miller C.S."/>
            <person name="Castelle C.J."/>
            <person name="VerBerkmoes N.C."/>
            <person name="Wilkins M.J."/>
            <person name="Hettich R.L."/>
            <person name="Lipton M.S."/>
            <person name="Williams K.H."/>
            <person name="Long P.E."/>
            <person name="Banfield J.F."/>
        </authorList>
    </citation>
    <scope>NUCLEOTIDE SEQUENCE [LARGE SCALE GENOMIC DNA]</scope>
</reference>
<evidence type="ECO:0000313" key="1">
    <source>
        <dbReference type="EMBL" id="EKD66121.1"/>
    </source>
</evidence>